<dbReference type="CDD" id="cd08498">
    <property type="entry name" value="PBP2_NikA_DppA_OppA_like_2"/>
    <property type="match status" value="1"/>
</dbReference>
<evidence type="ECO:0000256" key="4">
    <source>
        <dbReference type="ARBA" id="ARBA00022729"/>
    </source>
</evidence>
<reference evidence="7" key="1">
    <citation type="journal article" date="2019" name="Int. J. Syst. Evol. Microbiol.">
        <title>The Global Catalogue of Microorganisms (GCM) 10K type strain sequencing project: providing services to taxonomists for standard genome sequencing and annotation.</title>
        <authorList>
            <consortium name="The Broad Institute Genomics Platform"/>
            <consortium name="The Broad Institute Genome Sequencing Center for Infectious Disease"/>
            <person name="Wu L."/>
            <person name="Ma J."/>
        </authorList>
    </citation>
    <scope>NUCLEOTIDE SEQUENCE [LARGE SCALE GENOMIC DNA]</scope>
    <source>
        <strain evidence="7">CECT 8472</strain>
    </source>
</reference>
<dbReference type="InterPro" id="IPR030678">
    <property type="entry name" value="Peptide/Ni-bd"/>
</dbReference>
<accession>A0ABV8UIP3</accession>
<keyword evidence="3" id="KW-0813">Transport</keyword>
<dbReference type="PROSITE" id="PS01040">
    <property type="entry name" value="SBP_BACTERIAL_5"/>
    <property type="match status" value="1"/>
</dbReference>
<comment type="similarity">
    <text evidence="2">Belongs to the bacterial solute-binding protein 5 family.</text>
</comment>
<dbReference type="Gene3D" id="3.40.190.10">
    <property type="entry name" value="Periplasmic binding protein-like II"/>
    <property type="match status" value="1"/>
</dbReference>
<name>A0ABV8UIP3_9PROT</name>
<evidence type="ECO:0000313" key="6">
    <source>
        <dbReference type="EMBL" id="MFC4351065.1"/>
    </source>
</evidence>
<evidence type="ECO:0000313" key="7">
    <source>
        <dbReference type="Proteomes" id="UP001595799"/>
    </source>
</evidence>
<dbReference type="PIRSF" id="PIRSF002741">
    <property type="entry name" value="MppA"/>
    <property type="match status" value="1"/>
</dbReference>
<dbReference type="Proteomes" id="UP001595799">
    <property type="component" value="Unassembled WGS sequence"/>
</dbReference>
<sequence length="520" mass="58639">MSVLLGSSLALASAAQAETLRWASQGDALTLDPHAQNEGPTNTMSLHLHDPLVMRANDMSIEPGLATSWEAVEETVWEFEIRDDVKFHDGSDFSAEDVAFSLNRARTEPSDFRNYISSIENIEIVDDTTIHIHTSGPNPILPQQLTQISMMSKEWAEEHDVETAQDYASGEESYAVRNAMGTGPFKLESREGDVRTVLTRNDDYWGMDRFPMEVERVVYTPISSDSTRVAALLSGELDFVLDPPVQDLERLEEEGDINIEQGEENRTIFLGFNLREEDSEFDNVDGVNPMADKRVRQAMYHAVDAETIQRVVMRGRSIPTGTIAPPFINGYPEELDERLAVDQEKARELLAEAGYEDGFELTLHCPNDRYINDEAICQAVAGMLGQIDIEIDLVSQTRSLHFQDIGNREVGFYLLGWGVPTFDSEYVFNYLYHTDDGERGSWNATGFSNERMDELVQEMGTEVNEERRNEMIAEAWELADSELVYLPIHLQVLNWATREGVNVPLRADNQPHLATATFDN</sequence>
<evidence type="ECO:0000256" key="2">
    <source>
        <dbReference type="ARBA" id="ARBA00005695"/>
    </source>
</evidence>
<organism evidence="6 7">
    <name type="scientific">Fodinicurvata halophila</name>
    <dbReference type="NCBI Taxonomy" id="1419723"/>
    <lineage>
        <taxon>Bacteria</taxon>
        <taxon>Pseudomonadati</taxon>
        <taxon>Pseudomonadota</taxon>
        <taxon>Alphaproteobacteria</taxon>
        <taxon>Rhodospirillales</taxon>
        <taxon>Rhodovibrionaceae</taxon>
        <taxon>Fodinicurvata</taxon>
    </lineage>
</organism>
<comment type="caution">
    <text evidence="6">The sequence shown here is derived from an EMBL/GenBank/DDBJ whole genome shotgun (WGS) entry which is preliminary data.</text>
</comment>
<evidence type="ECO:0000256" key="1">
    <source>
        <dbReference type="ARBA" id="ARBA00004418"/>
    </source>
</evidence>
<feature type="domain" description="Solute-binding protein family 5" evidence="5">
    <location>
        <begin position="61"/>
        <end position="436"/>
    </location>
</feature>
<dbReference type="EMBL" id="JBHSCW010000003">
    <property type="protein sequence ID" value="MFC4351065.1"/>
    <property type="molecule type" value="Genomic_DNA"/>
</dbReference>
<dbReference type="RefSeq" id="WP_382421406.1">
    <property type="nucleotide sequence ID" value="NZ_JBHSCW010000003.1"/>
</dbReference>
<keyword evidence="4" id="KW-0732">Signal</keyword>
<dbReference type="Gene3D" id="3.10.105.10">
    <property type="entry name" value="Dipeptide-binding Protein, Domain 3"/>
    <property type="match status" value="1"/>
</dbReference>
<protein>
    <submittedName>
        <fullName evidence="6">ABC transporter substrate-binding protein</fullName>
    </submittedName>
</protein>
<dbReference type="PANTHER" id="PTHR30290">
    <property type="entry name" value="PERIPLASMIC BINDING COMPONENT OF ABC TRANSPORTER"/>
    <property type="match status" value="1"/>
</dbReference>
<comment type="subcellular location">
    <subcellularLocation>
        <location evidence="1">Periplasm</location>
    </subcellularLocation>
</comment>
<evidence type="ECO:0000259" key="5">
    <source>
        <dbReference type="Pfam" id="PF00496"/>
    </source>
</evidence>
<dbReference type="InterPro" id="IPR039424">
    <property type="entry name" value="SBP_5"/>
</dbReference>
<dbReference type="Gene3D" id="3.90.76.10">
    <property type="entry name" value="Dipeptide-binding Protein, Domain 1"/>
    <property type="match status" value="1"/>
</dbReference>
<dbReference type="PANTHER" id="PTHR30290:SF9">
    <property type="entry name" value="OLIGOPEPTIDE-BINDING PROTEIN APPA"/>
    <property type="match status" value="1"/>
</dbReference>
<evidence type="ECO:0000256" key="3">
    <source>
        <dbReference type="ARBA" id="ARBA00022448"/>
    </source>
</evidence>
<proteinExistence type="inferred from homology"/>
<dbReference type="InterPro" id="IPR000914">
    <property type="entry name" value="SBP_5_dom"/>
</dbReference>
<dbReference type="InterPro" id="IPR023765">
    <property type="entry name" value="SBP_5_CS"/>
</dbReference>
<dbReference type="Pfam" id="PF00496">
    <property type="entry name" value="SBP_bac_5"/>
    <property type="match status" value="1"/>
</dbReference>
<keyword evidence="7" id="KW-1185">Reference proteome</keyword>
<gene>
    <name evidence="6" type="ORF">ACFOW6_05860</name>
</gene>
<dbReference type="SUPFAM" id="SSF53850">
    <property type="entry name" value="Periplasmic binding protein-like II"/>
    <property type="match status" value="1"/>
</dbReference>